<evidence type="ECO:0000313" key="1">
    <source>
        <dbReference type="EMBL" id="OAG65570.1"/>
    </source>
</evidence>
<dbReference type="AlphaFoldDB" id="A0A1A9M7M7"/>
<reference evidence="1 2" key="1">
    <citation type="submission" date="2016-05" db="EMBL/GenBank/DDBJ databases">
        <title>Pathogenic, phenotypic and molecular characterisation of Xanthomonas nasturtii sp. nov. and Xanthomonas floridensis sp. nov., new species of Xanthomonas associated with watercress production in Florida.</title>
        <authorList>
            <person name="Vicente J.G."/>
            <person name="Rothwell S."/>
            <person name="Holub E.B."/>
            <person name="Studholme D.J."/>
        </authorList>
    </citation>
    <scope>NUCLEOTIDE SEQUENCE [LARGE SCALE GENOMIC DNA]</scope>
    <source>
        <strain evidence="1 2">WHRI 8848</strain>
    </source>
</reference>
<name>A0A1A9M7M7_9XANT</name>
<evidence type="ECO:0000313" key="2">
    <source>
        <dbReference type="Proteomes" id="UP000077659"/>
    </source>
</evidence>
<accession>A0A1A9M7M7</accession>
<protein>
    <submittedName>
        <fullName evidence="1">Uncharacterized protein</fullName>
    </submittedName>
</protein>
<comment type="caution">
    <text evidence="1">The sequence shown here is derived from an EMBL/GenBank/DDBJ whole genome shotgun (WGS) entry which is preliminary data.</text>
</comment>
<gene>
    <name evidence="1" type="ORF">A7D17_07565</name>
</gene>
<sequence length="145" mass="16819">MPLFEQAAKLTSKLATIINILNFSVNRHRPSVYRILIQIALLPLEVITIEKSFGKMYKLMLNSCVKIPQELSAPITRFVFFEIRLIDKYLTLARSILAMLMPHRLRGYNRACAFFKQIIQMPLINLSKSSESFVLSWRHPLLQVV</sequence>
<dbReference type="EMBL" id="LXNG01000056">
    <property type="protein sequence ID" value="OAG65570.1"/>
    <property type="molecule type" value="Genomic_DNA"/>
</dbReference>
<organism evidence="1 2">
    <name type="scientific">Xanthomonas floridensis</name>
    <dbReference type="NCBI Taxonomy" id="1843580"/>
    <lineage>
        <taxon>Bacteria</taxon>
        <taxon>Pseudomonadati</taxon>
        <taxon>Pseudomonadota</taxon>
        <taxon>Gammaproteobacteria</taxon>
        <taxon>Lysobacterales</taxon>
        <taxon>Lysobacteraceae</taxon>
        <taxon>Xanthomonas</taxon>
    </lineage>
</organism>
<dbReference type="Proteomes" id="UP000077659">
    <property type="component" value="Unassembled WGS sequence"/>
</dbReference>
<proteinExistence type="predicted"/>